<evidence type="ECO:0000313" key="7">
    <source>
        <dbReference type="EMBL" id="SZX61166.1"/>
    </source>
</evidence>
<dbReference type="PANTHER" id="PTHR14087">
    <property type="entry name" value="THYMOCYTE NUCLEAR PROTEIN 1"/>
    <property type="match status" value="1"/>
</dbReference>
<dbReference type="Pfam" id="PF01878">
    <property type="entry name" value="EVE"/>
    <property type="match status" value="1"/>
</dbReference>
<dbReference type="InterPro" id="IPR047197">
    <property type="entry name" value="THYN1-like_EVE"/>
</dbReference>
<dbReference type="Gene3D" id="3.10.590.10">
    <property type="entry name" value="ph1033 like domains"/>
    <property type="match status" value="1"/>
</dbReference>
<gene>
    <name evidence="7" type="ORF">BQ4739_LOCUS1689</name>
</gene>
<dbReference type="EMBL" id="FNXT01000128">
    <property type="protein sequence ID" value="SZX61166.1"/>
    <property type="molecule type" value="Genomic_DNA"/>
</dbReference>
<feature type="compositionally biased region" description="Low complexity" evidence="5">
    <location>
        <begin position="45"/>
        <end position="76"/>
    </location>
</feature>
<reference evidence="7 8" key="1">
    <citation type="submission" date="2016-10" db="EMBL/GenBank/DDBJ databases">
        <authorList>
            <person name="Cai Z."/>
        </authorList>
    </citation>
    <scope>NUCLEOTIDE SEQUENCE [LARGE SCALE GENOMIC DNA]</scope>
</reference>
<dbReference type="CDD" id="cd21133">
    <property type="entry name" value="EVE"/>
    <property type="match status" value="1"/>
</dbReference>
<dbReference type="GO" id="GO:0005634">
    <property type="term" value="C:nucleus"/>
    <property type="evidence" value="ECO:0007669"/>
    <property type="project" value="UniProtKB-SubCell"/>
</dbReference>
<sequence>MGRVARATAAGVAECAGTADSSQQQQPAIKRQRVKQMLEQQTEPAEQATSAQTDAAAAQELAAAAKKPAAAAQEPAAAAKKPAAAAQATAAAKKPGRKKGTAAAAAAAAAAPSTTAATADALTSDAPVQQFFLVKSEPDAFSIDQLEARPNQTEGWDGVRNAQARNNMRSMRLGDLAFFYHSSCKVPGIVGIVKVVREAYPDVTAFDPASQYYDASSSRDNPKWWQVDFQLVRKLSRQITLEELKTHKEGSLTGMALFNRPRLSVQQVTQQEWQFVLGLEAQESQQQQQQQQQRGAASAAKGKRAAS</sequence>
<dbReference type="PANTHER" id="PTHR14087:SF7">
    <property type="entry name" value="THYMOCYTE NUCLEAR PROTEIN 1"/>
    <property type="match status" value="1"/>
</dbReference>
<keyword evidence="4" id="KW-0539">Nucleus</keyword>
<evidence type="ECO:0000256" key="3">
    <source>
        <dbReference type="ARBA" id="ARBA00022553"/>
    </source>
</evidence>
<evidence type="ECO:0000313" key="8">
    <source>
        <dbReference type="Proteomes" id="UP000256970"/>
    </source>
</evidence>
<feature type="domain" description="EVE" evidence="6">
    <location>
        <begin position="130"/>
        <end position="277"/>
    </location>
</feature>
<proteinExistence type="predicted"/>
<organism evidence="7 8">
    <name type="scientific">Tetradesmus obliquus</name>
    <name type="common">Green alga</name>
    <name type="synonym">Acutodesmus obliquus</name>
    <dbReference type="NCBI Taxonomy" id="3088"/>
    <lineage>
        <taxon>Eukaryota</taxon>
        <taxon>Viridiplantae</taxon>
        <taxon>Chlorophyta</taxon>
        <taxon>core chlorophytes</taxon>
        <taxon>Chlorophyceae</taxon>
        <taxon>CS clade</taxon>
        <taxon>Sphaeropleales</taxon>
        <taxon>Scenedesmaceae</taxon>
        <taxon>Tetradesmus</taxon>
    </lineage>
</organism>
<evidence type="ECO:0000256" key="2">
    <source>
        <dbReference type="ARBA" id="ARBA00014654"/>
    </source>
</evidence>
<dbReference type="Proteomes" id="UP000256970">
    <property type="component" value="Unassembled WGS sequence"/>
</dbReference>
<feature type="compositionally biased region" description="Low complexity" evidence="5">
    <location>
        <begin position="1"/>
        <end position="19"/>
    </location>
</feature>
<dbReference type="InterPro" id="IPR052181">
    <property type="entry name" value="5hmC_binding"/>
</dbReference>
<feature type="region of interest" description="Disordered" evidence="5">
    <location>
        <begin position="1"/>
        <end position="76"/>
    </location>
</feature>
<name>A0A383V9Z6_TETOB</name>
<evidence type="ECO:0000259" key="6">
    <source>
        <dbReference type="Pfam" id="PF01878"/>
    </source>
</evidence>
<evidence type="ECO:0000256" key="5">
    <source>
        <dbReference type="SAM" id="MobiDB-lite"/>
    </source>
</evidence>
<feature type="compositionally biased region" description="Low complexity" evidence="5">
    <location>
        <begin position="286"/>
        <end position="300"/>
    </location>
</feature>
<keyword evidence="3" id="KW-0597">Phosphoprotein</keyword>
<dbReference type="FunFam" id="3.10.590.10:FF:000003">
    <property type="entry name" value="Thymocyte nuclear protein 1"/>
    <property type="match status" value="1"/>
</dbReference>
<dbReference type="InterPro" id="IPR015947">
    <property type="entry name" value="PUA-like_sf"/>
</dbReference>
<comment type="subcellular location">
    <subcellularLocation>
        <location evidence="1">Nucleus</location>
    </subcellularLocation>
</comment>
<dbReference type="AlphaFoldDB" id="A0A383V9Z6"/>
<feature type="region of interest" description="Disordered" evidence="5">
    <location>
        <begin position="286"/>
        <end position="307"/>
    </location>
</feature>
<dbReference type="STRING" id="3088.A0A383V9Z6"/>
<keyword evidence="8" id="KW-1185">Reference proteome</keyword>
<protein>
    <recommendedName>
        <fullName evidence="2">Thymocyte nuclear protein 1</fullName>
    </recommendedName>
</protein>
<evidence type="ECO:0000256" key="1">
    <source>
        <dbReference type="ARBA" id="ARBA00004123"/>
    </source>
</evidence>
<dbReference type="InterPro" id="IPR002740">
    <property type="entry name" value="EVE_domain"/>
</dbReference>
<evidence type="ECO:0000256" key="4">
    <source>
        <dbReference type="ARBA" id="ARBA00023242"/>
    </source>
</evidence>
<dbReference type="SUPFAM" id="SSF88697">
    <property type="entry name" value="PUA domain-like"/>
    <property type="match status" value="1"/>
</dbReference>
<accession>A0A383V9Z6</accession>